<dbReference type="InterPro" id="IPR040323">
    <property type="entry name" value="EIPR1"/>
</dbReference>
<comment type="similarity">
    <text evidence="1">Belongs to the WD repeat EIPR1 family.</text>
</comment>
<dbReference type="PROSITE" id="PS50294">
    <property type="entry name" value="WD_REPEATS_REGION"/>
    <property type="match status" value="2"/>
</dbReference>
<dbReference type="InterPro" id="IPR019775">
    <property type="entry name" value="WD40_repeat_CS"/>
</dbReference>
<dbReference type="SMART" id="SM00320">
    <property type="entry name" value="WD40"/>
    <property type="match status" value="6"/>
</dbReference>
<evidence type="ECO:0000256" key="3">
    <source>
        <dbReference type="ARBA" id="ARBA00022737"/>
    </source>
</evidence>
<feature type="repeat" description="WD" evidence="4">
    <location>
        <begin position="218"/>
        <end position="260"/>
    </location>
</feature>
<dbReference type="InterPro" id="IPR059104">
    <property type="entry name" value="Beta-prop_EIPR1-like"/>
</dbReference>
<dbReference type="Gene3D" id="2.130.10.10">
    <property type="entry name" value="YVTN repeat-like/Quinoprotein amine dehydrogenase"/>
    <property type="match status" value="1"/>
</dbReference>
<comment type="caution">
    <text evidence="6">The sequence shown here is derived from an EMBL/GenBank/DDBJ whole genome shotgun (WGS) entry which is preliminary data.</text>
</comment>
<evidence type="ECO:0000256" key="4">
    <source>
        <dbReference type="PROSITE-ProRule" id="PRU00221"/>
    </source>
</evidence>
<evidence type="ECO:0000256" key="1">
    <source>
        <dbReference type="ARBA" id="ARBA00005672"/>
    </source>
</evidence>
<dbReference type="GO" id="GO:0016567">
    <property type="term" value="P:protein ubiquitination"/>
    <property type="evidence" value="ECO:0007669"/>
    <property type="project" value="TreeGrafter"/>
</dbReference>
<gene>
    <name evidence="6" type="ORF">P43SY_005534</name>
</gene>
<dbReference type="PANTHER" id="PTHR14205">
    <property type="entry name" value="WD-REPEAT PROTEIN"/>
    <property type="match status" value="1"/>
</dbReference>
<accession>A0AAD5LQG6</accession>
<dbReference type="InterPro" id="IPR036322">
    <property type="entry name" value="WD40_repeat_dom_sf"/>
</dbReference>
<evidence type="ECO:0000259" key="5">
    <source>
        <dbReference type="Pfam" id="PF23609"/>
    </source>
</evidence>
<keyword evidence="3" id="KW-0677">Repeat</keyword>
<reference evidence="6" key="1">
    <citation type="submission" date="2021-12" db="EMBL/GenBank/DDBJ databases">
        <title>Prjna785345.</title>
        <authorList>
            <person name="Rujirawat T."/>
            <person name="Krajaejun T."/>
        </authorList>
    </citation>
    <scope>NUCLEOTIDE SEQUENCE</scope>
    <source>
        <strain evidence="6">Pi057C3</strain>
    </source>
</reference>
<protein>
    <recommendedName>
        <fullName evidence="5">EIPR1-like beta-propeller domain-containing protein</fullName>
    </recommendedName>
</protein>
<dbReference type="InterPro" id="IPR015943">
    <property type="entry name" value="WD40/YVTN_repeat-like_dom_sf"/>
</dbReference>
<keyword evidence="2 4" id="KW-0853">WD repeat</keyword>
<dbReference type="PROSITE" id="PS00678">
    <property type="entry name" value="WD_REPEATS_1"/>
    <property type="match status" value="1"/>
</dbReference>
<dbReference type="PANTHER" id="PTHR14205:SF15">
    <property type="entry name" value="EARP AND GARP COMPLEX-INTERACTING PROTEIN 1"/>
    <property type="match status" value="1"/>
</dbReference>
<dbReference type="AlphaFoldDB" id="A0AAD5LQG6"/>
<name>A0AAD5LQG6_PYTIN</name>
<evidence type="ECO:0000313" key="7">
    <source>
        <dbReference type="Proteomes" id="UP001209570"/>
    </source>
</evidence>
<dbReference type="SUPFAM" id="SSF50978">
    <property type="entry name" value="WD40 repeat-like"/>
    <property type="match status" value="1"/>
</dbReference>
<feature type="domain" description="EIPR1-like beta-propeller" evidence="5">
    <location>
        <begin position="21"/>
        <end position="294"/>
    </location>
</feature>
<feature type="repeat" description="WD" evidence="4">
    <location>
        <begin position="262"/>
        <end position="298"/>
    </location>
</feature>
<evidence type="ECO:0000256" key="2">
    <source>
        <dbReference type="ARBA" id="ARBA00022574"/>
    </source>
</evidence>
<dbReference type="Proteomes" id="UP001209570">
    <property type="component" value="Unassembled WGS sequence"/>
</dbReference>
<dbReference type="EMBL" id="JAKCXM010000038">
    <property type="protein sequence ID" value="KAJ0405968.1"/>
    <property type="molecule type" value="Genomic_DNA"/>
</dbReference>
<organism evidence="6 7">
    <name type="scientific">Pythium insidiosum</name>
    <name type="common">Pythiosis disease agent</name>
    <dbReference type="NCBI Taxonomy" id="114742"/>
    <lineage>
        <taxon>Eukaryota</taxon>
        <taxon>Sar</taxon>
        <taxon>Stramenopiles</taxon>
        <taxon>Oomycota</taxon>
        <taxon>Peronosporomycetes</taxon>
        <taxon>Pythiales</taxon>
        <taxon>Pythiaceae</taxon>
        <taxon>Pythium</taxon>
    </lineage>
</organism>
<evidence type="ECO:0000313" key="6">
    <source>
        <dbReference type="EMBL" id="KAJ0405968.1"/>
    </source>
</evidence>
<keyword evidence="7" id="KW-1185">Reference proteome</keyword>
<dbReference type="PROSITE" id="PS50082">
    <property type="entry name" value="WD_REPEATS_2"/>
    <property type="match status" value="2"/>
</dbReference>
<proteinExistence type="inferred from homology"/>
<sequence length="375" mass="40860">MGTTERAQLCRLTSNGRRVCLQARCLDALVGDKDRVRFVVGTASLHQPNHLHVLEYDSTSNDLRLRRLYAHTDQVLDLAPSPSAPELVLTCGKAAGQTADATLWRMDGLQDDDAGANADGATQALASVAALPPTFAPPSRVVWQPTEQSSVASAHSDTVLLWDLRDGAEFAQRGRVDARAGVRALQFDPHHHELATIAAGNRLETWDLRADRAASTIEDAHGDAVLDVDYNPNKPHTVVSGGDDGRLQFWDLRAGTRPLLTLAGHSHWVWTARYNRSHDQLVASSSSDATLALWRVSSISSAPIVELEEQDLMNEAAAGRDVADAKIKSFDEHEDSVYRVAWAGEADAWSVASLSFDGRVVVHQVPSTEKYKILL</sequence>
<dbReference type="InterPro" id="IPR001680">
    <property type="entry name" value="WD40_rpt"/>
</dbReference>
<dbReference type="Pfam" id="PF23609">
    <property type="entry name" value="Beta-prop_EIPR1"/>
    <property type="match status" value="1"/>
</dbReference>